<evidence type="ECO:0000259" key="2">
    <source>
        <dbReference type="Pfam" id="PF19053"/>
    </source>
</evidence>
<sequence>MVGGTNKEGGFLLIDQDIRLHFRIETPGDLTPAVSCVNVDISVPRSSALVEVIPDILSLAGVEAGTTPWQSITASGVRIDASAPLHATSLPDGAVVLLRPRQASKAPVVRDSAETLAQSSKDSLPPRGIATATEALGIMGCVFLIMRIDALGPPAFRWLILCGLAMLAYVWTRNPLVLTAFSGFCAFAAGSFVVPFSVSEARASDIAAAVLAADIALIAGSLSLHVLASRRLPRTITASYEKPIDHLRTLSAIISFALSTSPVAAAGWLYQFPESQPHGWFLGAASAVVACALTVIVLAPTVAVKLAGVEVPRLPSAGEDLSVADSQTSPQWLKHQARKSLLLLEGIVVGASASAAPALLVIGYLANGNGFAFVLCICVIICTAAHSHRHATGVSVWMLWLISLGGILGLSLATDVSVQWLVIIPLSVSLCALTASFWAKLLPRFTPVTALWIGRCEALALAAVFPLSCQLMGVFSLIRGLG</sequence>
<keyword evidence="1" id="KW-0472">Membrane</keyword>
<feature type="domain" description="EccD-like transmembrane" evidence="2">
    <location>
        <begin position="160"/>
        <end position="481"/>
    </location>
</feature>
<dbReference type="InterPro" id="IPR006707">
    <property type="entry name" value="T7SS_EccD"/>
</dbReference>
<feature type="transmembrane region" description="Helical" evidence="1">
    <location>
        <begin position="370"/>
        <end position="387"/>
    </location>
</feature>
<feature type="transmembrane region" description="Helical" evidence="1">
    <location>
        <begin position="176"/>
        <end position="194"/>
    </location>
</feature>
<evidence type="ECO:0000313" key="4">
    <source>
        <dbReference type="Proteomes" id="UP000248741"/>
    </source>
</evidence>
<gene>
    <name evidence="3" type="ORF">NCTC7908_01425</name>
</gene>
<proteinExistence type="predicted"/>
<dbReference type="Pfam" id="PF19053">
    <property type="entry name" value="EccD"/>
    <property type="match status" value="1"/>
</dbReference>
<organism evidence="3 4">
    <name type="scientific">Corynebacterium ulcerans</name>
    <dbReference type="NCBI Taxonomy" id="65058"/>
    <lineage>
        <taxon>Bacteria</taxon>
        <taxon>Bacillati</taxon>
        <taxon>Actinomycetota</taxon>
        <taxon>Actinomycetes</taxon>
        <taxon>Mycobacteriales</taxon>
        <taxon>Corynebacteriaceae</taxon>
        <taxon>Corynebacterium</taxon>
    </lineage>
</organism>
<dbReference type="Proteomes" id="UP000248741">
    <property type="component" value="Chromosome 1"/>
</dbReference>
<dbReference type="AlphaFoldDB" id="A0ABD7MUV9"/>
<feature type="transmembrane region" description="Helical" evidence="1">
    <location>
        <begin position="458"/>
        <end position="478"/>
    </location>
</feature>
<feature type="transmembrane region" description="Helical" evidence="1">
    <location>
        <begin position="341"/>
        <end position="364"/>
    </location>
</feature>
<feature type="transmembrane region" description="Helical" evidence="1">
    <location>
        <begin position="206"/>
        <end position="228"/>
    </location>
</feature>
<keyword evidence="1" id="KW-1133">Transmembrane helix</keyword>
<feature type="transmembrane region" description="Helical" evidence="1">
    <location>
        <begin position="418"/>
        <end position="438"/>
    </location>
</feature>
<reference evidence="3 4" key="1">
    <citation type="submission" date="2018-06" db="EMBL/GenBank/DDBJ databases">
        <authorList>
            <consortium name="Pathogen Informatics"/>
            <person name="Doyle S."/>
        </authorList>
    </citation>
    <scope>NUCLEOTIDE SEQUENCE [LARGE SCALE GENOMIC DNA]</scope>
    <source>
        <strain evidence="3 4">NCTC7908</strain>
    </source>
</reference>
<feature type="transmembrane region" description="Helical" evidence="1">
    <location>
        <begin position="154"/>
        <end position="171"/>
    </location>
</feature>
<evidence type="ECO:0000256" key="1">
    <source>
        <dbReference type="SAM" id="Phobius"/>
    </source>
</evidence>
<dbReference type="EMBL" id="LS483400">
    <property type="protein sequence ID" value="SQG51839.1"/>
    <property type="molecule type" value="Genomic_DNA"/>
</dbReference>
<accession>A0ABD7MUV9</accession>
<feature type="transmembrane region" description="Helical" evidence="1">
    <location>
        <begin position="394"/>
        <end position="412"/>
    </location>
</feature>
<feature type="transmembrane region" description="Helical" evidence="1">
    <location>
        <begin position="249"/>
        <end position="270"/>
    </location>
</feature>
<keyword evidence="1" id="KW-0812">Transmembrane</keyword>
<protein>
    <submittedName>
        <fullName evidence="3">Surface-anchored membrane protein</fullName>
    </submittedName>
</protein>
<dbReference type="InterPro" id="IPR044049">
    <property type="entry name" value="EccD_transm"/>
</dbReference>
<dbReference type="NCBIfam" id="TIGR03920">
    <property type="entry name" value="T7SS_EccD"/>
    <property type="match status" value="1"/>
</dbReference>
<evidence type="ECO:0000313" key="3">
    <source>
        <dbReference type="EMBL" id="SQG51839.1"/>
    </source>
</evidence>
<name>A0ABD7MUV9_CORUL</name>
<feature type="transmembrane region" description="Helical" evidence="1">
    <location>
        <begin position="282"/>
        <end position="304"/>
    </location>
</feature>